<dbReference type="RefSeq" id="WP_112747698.1">
    <property type="nucleotide sequence ID" value="NZ_QMFY01000007.1"/>
</dbReference>
<name>A0A364Y3J2_9BACT</name>
<sequence length="246" mass="28115">MNTTTKTVIGVIIFSIAMAALESAVVVYLRALYYPGEFTVALRLIEEKILLVEIAREAATVIMLGAIGYLCGRNFKDRFAYFLLSFAVWDIFYYIWLKVFINWPATIMDWDILFLIPITWLGPVLAPVICSVSMIVLSYMLITRSSQYVISKQVWSFLLLGCALILYTFIKDYSAILIDNNLLSDYANIMQNETFVRIASSYIPTSFNWAIFICGEGLILIGTFFVYRSEQDHSVVNEMLKFIPKT</sequence>
<dbReference type="OrthoDB" id="9797929at2"/>
<feature type="transmembrane region" description="Helical" evidence="1">
    <location>
        <begin position="49"/>
        <end position="72"/>
    </location>
</feature>
<evidence type="ECO:0000313" key="2">
    <source>
        <dbReference type="EMBL" id="RAW00356.1"/>
    </source>
</evidence>
<gene>
    <name evidence="2" type="ORF">DQQ10_14985</name>
</gene>
<evidence type="ECO:0000256" key="1">
    <source>
        <dbReference type="SAM" id="Phobius"/>
    </source>
</evidence>
<feature type="transmembrane region" description="Helical" evidence="1">
    <location>
        <begin position="154"/>
        <end position="170"/>
    </location>
</feature>
<protein>
    <submittedName>
        <fullName evidence="2">Uncharacterized protein</fullName>
    </submittedName>
</protein>
<feature type="transmembrane region" description="Helical" evidence="1">
    <location>
        <begin position="79"/>
        <end position="97"/>
    </location>
</feature>
<evidence type="ECO:0000313" key="3">
    <source>
        <dbReference type="Proteomes" id="UP000251889"/>
    </source>
</evidence>
<feature type="transmembrane region" description="Helical" evidence="1">
    <location>
        <begin position="7"/>
        <end position="29"/>
    </location>
</feature>
<dbReference type="Proteomes" id="UP000251889">
    <property type="component" value="Unassembled WGS sequence"/>
</dbReference>
<feature type="transmembrane region" description="Helical" evidence="1">
    <location>
        <begin position="207"/>
        <end position="227"/>
    </location>
</feature>
<accession>A0A364Y3J2</accession>
<keyword evidence="1" id="KW-0472">Membrane</keyword>
<dbReference type="AlphaFoldDB" id="A0A364Y3J2"/>
<feature type="transmembrane region" description="Helical" evidence="1">
    <location>
        <begin position="117"/>
        <end position="142"/>
    </location>
</feature>
<proteinExistence type="predicted"/>
<dbReference type="EMBL" id="QMFY01000007">
    <property type="protein sequence ID" value="RAW00356.1"/>
    <property type="molecule type" value="Genomic_DNA"/>
</dbReference>
<organism evidence="2 3">
    <name type="scientific">Pseudochryseolinea flava</name>
    <dbReference type="NCBI Taxonomy" id="2059302"/>
    <lineage>
        <taxon>Bacteria</taxon>
        <taxon>Pseudomonadati</taxon>
        <taxon>Bacteroidota</taxon>
        <taxon>Cytophagia</taxon>
        <taxon>Cytophagales</taxon>
        <taxon>Fulvivirgaceae</taxon>
        <taxon>Pseudochryseolinea</taxon>
    </lineage>
</organism>
<reference evidence="2 3" key="1">
    <citation type="submission" date="2018-06" db="EMBL/GenBank/DDBJ databases">
        <title>Chryseolinea flavus sp. nov., a member of the phylum Bacteroidetes isolated from soil.</title>
        <authorList>
            <person name="Li Y."/>
            <person name="Wang J."/>
        </authorList>
    </citation>
    <scope>NUCLEOTIDE SEQUENCE [LARGE SCALE GENOMIC DNA]</scope>
    <source>
        <strain evidence="2 3">SDU1-6</strain>
    </source>
</reference>
<keyword evidence="3" id="KW-1185">Reference proteome</keyword>
<keyword evidence="1" id="KW-1133">Transmembrane helix</keyword>
<keyword evidence="1" id="KW-0812">Transmembrane</keyword>
<comment type="caution">
    <text evidence="2">The sequence shown here is derived from an EMBL/GenBank/DDBJ whole genome shotgun (WGS) entry which is preliminary data.</text>
</comment>